<gene>
    <name evidence="1" type="ORF">GTP90_00870</name>
</gene>
<dbReference type="RefSeq" id="WP_161081679.1">
    <property type="nucleotide sequence ID" value="NZ_WWCX01000001.1"/>
</dbReference>
<sequence>MKTNTIEILAGNSVQEIERAILSEVSNNFCVDEEEFKNEYPGDKPVRYRVQVTVTPIK</sequence>
<protein>
    <submittedName>
        <fullName evidence="1">Uncharacterized protein</fullName>
    </submittedName>
</protein>
<comment type="caution">
    <text evidence="1">The sequence shown here is derived from an EMBL/GenBank/DDBJ whole genome shotgun (WGS) entry which is preliminary data.</text>
</comment>
<dbReference type="Proteomes" id="UP000447355">
    <property type="component" value="Unassembled WGS sequence"/>
</dbReference>
<evidence type="ECO:0000313" key="1">
    <source>
        <dbReference type="EMBL" id="MYM92407.1"/>
    </source>
</evidence>
<evidence type="ECO:0000313" key="2">
    <source>
        <dbReference type="Proteomes" id="UP000447355"/>
    </source>
</evidence>
<name>A0A845GI14_9BURK</name>
<organism evidence="1 2">
    <name type="scientific">Duganella vulcania</name>
    <dbReference type="NCBI Taxonomy" id="2692166"/>
    <lineage>
        <taxon>Bacteria</taxon>
        <taxon>Pseudomonadati</taxon>
        <taxon>Pseudomonadota</taxon>
        <taxon>Betaproteobacteria</taxon>
        <taxon>Burkholderiales</taxon>
        <taxon>Oxalobacteraceae</taxon>
        <taxon>Telluria group</taxon>
        <taxon>Duganella</taxon>
    </lineage>
</organism>
<dbReference type="EMBL" id="WWCX01000001">
    <property type="protein sequence ID" value="MYM92407.1"/>
    <property type="molecule type" value="Genomic_DNA"/>
</dbReference>
<proteinExistence type="predicted"/>
<reference evidence="1" key="1">
    <citation type="submission" date="2019-12" db="EMBL/GenBank/DDBJ databases">
        <title>Novel species isolated from a subtropical stream in China.</title>
        <authorList>
            <person name="Lu H."/>
        </authorList>
    </citation>
    <scope>NUCLEOTIDE SEQUENCE [LARGE SCALE GENOMIC DNA]</scope>
    <source>
        <strain evidence="1">FT81W</strain>
    </source>
</reference>
<dbReference type="AlphaFoldDB" id="A0A845GI14"/>
<accession>A0A845GI14</accession>